<dbReference type="InterPro" id="IPR000086">
    <property type="entry name" value="NUDIX_hydrolase_dom"/>
</dbReference>
<evidence type="ECO:0000313" key="4">
    <source>
        <dbReference type="EMBL" id="MBE9033014.1"/>
    </source>
</evidence>
<dbReference type="PROSITE" id="PS51462">
    <property type="entry name" value="NUDIX"/>
    <property type="match status" value="1"/>
</dbReference>
<evidence type="ECO:0000256" key="1">
    <source>
        <dbReference type="ARBA" id="ARBA00022801"/>
    </source>
</evidence>
<reference evidence="4" key="1">
    <citation type="submission" date="2020-10" db="EMBL/GenBank/DDBJ databases">
        <authorList>
            <person name="Castelo-Branco R."/>
            <person name="Eusebio N."/>
            <person name="Adriana R."/>
            <person name="Vieira A."/>
            <person name="Brugerolle De Fraissinette N."/>
            <person name="Rezende De Castro R."/>
            <person name="Schneider M.P."/>
            <person name="Vasconcelos V."/>
            <person name="Leao P.N."/>
        </authorList>
    </citation>
    <scope>NUCLEOTIDE SEQUENCE</scope>
    <source>
        <strain evidence="4">LEGE 11480</strain>
    </source>
</reference>
<dbReference type="PROSITE" id="PS00893">
    <property type="entry name" value="NUDIX_BOX"/>
    <property type="match status" value="1"/>
</dbReference>
<dbReference type="PRINTS" id="PR00502">
    <property type="entry name" value="NUDIXFAMILY"/>
</dbReference>
<dbReference type="SUPFAM" id="SSF55811">
    <property type="entry name" value="Nudix"/>
    <property type="match status" value="1"/>
</dbReference>
<accession>A0A928VVK3</accession>
<proteinExistence type="inferred from homology"/>
<dbReference type="Gene3D" id="3.90.79.10">
    <property type="entry name" value="Nucleoside Triphosphate Pyrophosphohydrolase"/>
    <property type="match status" value="1"/>
</dbReference>
<evidence type="ECO:0000313" key="5">
    <source>
        <dbReference type="Proteomes" id="UP000625316"/>
    </source>
</evidence>
<dbReference type="Proteomes" id="UP000625316">
    <property type="component" value="Unassembled WGS sequence"/>
</dbReference>
<name>A0A928VVK3_9CYAN</name>
<protein>
    <submittedName>
        <fullName evidence="4">NUDIX hydrolase</fullName>
    </submittedName>
</protein>
<dbReference type="GO" id="GO:0016787">
    <property type="term" value="F:hydrolase activity"/>
    <property type="evidence" value="ECO:0007669"/>
    <property type="project" value="UniProtKB-KW"/>
</dbReference>
<feature type="domain" description="Nudix hydrolase" evidence="3">
    <location>
        <begin position="2"/>
        <end position="134"/>
    </location>
</feature>
<feature type="non-terminal residue" evidence="4">
    <location>
        <position position="134"/>
    </location>
</feature>
<comment type="similarity">
    <text evidence="2">Belongs to the Nudix hydrolase family.</text>
</comment>
<dbReference type="RefSeq" id="WP_264327828.1">
    <property type="nucleotide sequence ID" value="NZ_JADEXQ010000142.1"/>
</dbReference>
<sequence>MTLRLAVDCVVFGVDDTALKVLLIQRKVPPFQGGWALPGGFVLPDESIDAAAGRELAEETGLQNIFLEQLYTFGAVARDPRDRVVSVAYYALVNLWEQSLHPTTDAEQAAWFEIHDLPALAFDHDQILQIALTR</sequence>
<evidence type="ECO:0000256" key="2">
    <source>
        <dbReference type="RuleBase" id="RU003476"/>
    </source>
</evidence>
<organism evidence="4 5">
    <name type="scientific">Romeriopsis navalis LEGE 11480</name>
    <dbReference type="NCBI Taxonomy" id="2777977"/>
    <lineage>
        <taxon>Bacteria</taxon>
        <taxon>Bacillati</taxon>
        <taxon>Cyanobacteriota</taxon>
        <taxon>Cyanophyceae</taxon>
        <taxon>Leptolyngbyales</taxon>
        <taxon>Leptolyngbyaceae</taxon>
        <taxon>Romeriopsis</taxon>
        <taxon>Romeriopsis navalis</taxon>
    </lineage>
</organism>
<keyword evidence="1 2" id="KW-0378">Hydrolase</keyword>
<dbReference type="PANTHER" id="PTHR43736:SF4">
    <property type="entry name" value="SLR1690 PROTEIN"/>
    <property type="match status" value="1"/>
</dbReference>
<evidence type="ECO:0000259" key="3">
    <source>
        <dbReference type="PROSITE" id="PS51462"/>
    </source>
</evidence>
<comment type="caution">
    <text evidence="4">The sequence shown here is derived from an EMBL/GenBank/DDBJ whole genome shotgun (WGS) entry which is preliminary data.</text>
</comment>
<dbReference type="CDD" id="cd18873">
    <property type="entry name" value="NUDIX_NadM_like"/>
    <property type="match status" value="1"/>
</dbReference>
<dbReference type="InterPro" id="IPR015797">
    <property type="entry name" value="NUDIX_hydrolase-like_dom_sf"/>
</dbReference>
<gene>
    <name evidence="4" type="ORF">IQ266_25080</name>
</gene>
<keyword evidence="5" id="KW-1185">Reference proteome</keyword>
<dbReference type="Pfam" id="PF00293">
    <property type="entry name" value="NUDIX"/>
    <property type="match status" value="1"/>
</dbReference>
<dbReference type="PANTHER" id="PTHR43736">
    <property type="entry name" value="ADP-RIBOSE PYROPHOSPHATASE"/>
    <property type="match status" value="1"/>
</dbReference>
<dbReference type="AlphaFoldDB" id="A0A928VVK3"/>
<dbReference type="InterPro" id="IPR020084">
    <property type="entry name" value="NUDIX_hydrolase_CS"/>
</dbReference>
<dbReference type="EMBL" id="JADEXQ010000142">
    <property type="protein sequence ID" value="MBE9033014.1"/>
    <property type="molecule type" value="Genomic_DNA"/>
</dbReference>
<dbReference type="InterPro" id="IPR020476">
    <property type="entry name" value="Nudix_hydrolase"/>
</dbReference>